<dbReference type="PANTHER" id="PTHR22742">
    <property type="entry name" value="EXPANSION, ISOFORM A-RELATED"/>
    <property type="match status" value="1"/>
</dbReference>
<feature type="domain" description="MH2" evidence="2">
    <location>
        <begin position="1"/>
        <end position="184"/>
    </location>
</feature>
<dbReference type="Proteomes" id="UP000288716">
    <property type="component" value="Unassembled WGS sequence"/>
</dbReference>
<dbReference type="AlphaFoldDB" id="A0A443SEC8"/>
<dbReference type="SMART" id="SM00524">
    <property type="entry name" value="DWB"/>
    <property type="match status" value="1"/>
</dbReference>
<keyword evidence="4" id="KW-1185">Reference proteome</keyword>
<dbReference type="InterPro" id="IPR017855">
    <property type="entry name" value="SMAD-like_dom_sf"/>
</dbReference>
<dbReference type="InterPro" id="IPR001132">
    <property type="entry name" value="SMAD_dom_Dwarfin-type"/>
</dbReference>
<sequence length="409" mass="47211">MERNRRIAKAYARAPVLSINGSEDGFDGYKIGLNGFESPVNDTLVKRVKRHIGQGVRIKIDETGNVIVKRQSNCDVFIGGCNGNANTNSTSKDALDLNVELEYNKSVKLFDMKKFQSQVNKELRSAYPDRRKLENHCISVIAFVKDAPNILDLPVWCLIINIVALDMLKSKLPPTMSYKPEPIPKFLSIFDRQEQQEEDPYSVPSLPANTKTMHSERSQSMRKPMVEQKPPELPPRDLSKIKKQKENRFTNVFKSFIRTKENTKNLKSLQRTLKDDKEYEDPYYCGMRARLCNNNNNATRTRKSIAAPSHYSDIRKSQSSGYLNSLFNYPNRASSYYSYYDSSFGINFCFHLNVIIKLLFLSESDPYAVSSTEYDIYGPIYGRIRNNYVQSVRDAFRKDDRHKYATQWD</sequence>
<dbReference type="InterPro" id="IPR008984">
    <property type="entry name" value="SMAD_FHA_dom_sf"/>
</dbReference>
<dbReference type="EMBL" id="NCKV01003292">
    <property type="protein sequence ID" value="RWS25883.1"/>
    <property type="molecule type" value="Genomic_DNA"/>
</dbReference>
<proteinExistence type="predicted"/>
<evidence type="ECO:0000259" key="2">
    <source>
        <dbReference type="PROSITE" id="PS51076"/>
    </source>
</evidence>
<dbReference type="GO" id="GO:0051239">
    <property type="term" value="P:regulation of multicellular organismal process"/>
    <property type="evidence" value="ECO:0007669"/>
    <property type="project" value="UniProtKB-ARBA"/>
</dbReference>
<dbReference type="GO" id="GO:0006355">
    <property type="term" value="P:regulation of DNA-templated transcription"/>
    <property type="evidence" value="ECO:0007669"/>
    <property type="project" value="InterPro"/>
</dbReference>
<protein>
    <recommendedName>
        <fullName evidence="2">MH2 domain-containing protein</fullName>
    </recommendedName>
</protein>
<comment type="caution">
    <text evidence="3">The sequence shown here is derived from an EMBL/GenBank/DDBJ whole genome shotgun (WGS) entry which is preliminary data.</text>
</comment>
<evidence type="ECO:0000313" key="3">
    <source>
        <dbReference type="EMBL" id="RWS25883.1"/>
    </source>
</evidence>
<dbReference type="PROSITE" id="PS51076">
    <property type="entry name" value="MH2"/>
    <property type="match status" value="1"/>
</dbReference>
<dbReference type="GO" id="GO:0009791">
    <property type="term" value="P:post-embryonic development"/>
    <property type="evidence" value="ECO:0007669"/>
    <property type="project" value="UniProtKB-ARBA"/>
</dbReference>
<dbReference type="Gene3D" id="2.60.200.10">
    <property type="match status" value="1"/>
</dbReference>
<dbReference type="SUPFAM" id="SSF49879">
    <property type="entry name" value="SMAD/FHA domain"/>
    <property type="match status" value="1"/>
</dbReference>
<accession>A0A443SEC8</accession>
<name>A0A443SEC8_9ACAR</name>
<reference evidence="3 4" key="1">
    <citation type="journal article" date="2018" name="Gigascience">
        <title>Genomes of trombidid mites reveal novel predicted allergens and laterally-transferred genes associated with secondary metabolism.</title>
        <authorList>
            <person name="Dong X."/>
            <person name="Chaisiri K."/>
            <person name="Xia D."/>
            <person name="Armstrong S.D."/>
            <person name="Fang Y."/>
            <person name="Donnelly M.J."/>
            <person name="Kadowaki T."/>
            <person name="McGarry J.W."/>
            <person name="Darby A.C."/>
            <person name="Makepeace B.L."/>
        </authorList>
    </citation>
    <scope>NUCLEOTIDE SEQUENCE [LARGE SCALE GENOMIC DNA]</scope>
    <source>
        <strain evidence="3">UoL-UT</strain>
    </source>
</reference>
<evidence type="ECO:0000313" key="4">
    <source>
        <dbReference type="Proteomes" id="UP000288716"/>
    </source>
</evidence>
<feature type="compositionally biased region" description="Basic and acidic residues" evidence="1">
    <location>
        <begin position="213"/>
        <end position="237"/>
    </location>
</feature>
<dbReference type="PANTHER" id="PTHR22742:SF2">
    <property type="entry name" value="EXPANSION, ISOFORM A-RELATED"/>
    <property type="match status" value="1"/>
</dbReference>
<dbReference type="Pfam" id="PF03166">
    <property type="entry name" value="MH2"/>
    <property type="match status" value="1"/>
</dbReference>
<dbReference type="OrthoDB" id="5973987at2759"/>
<gene>
    <name evidence="3" type="ORF">B4U80_04275</name>
</gene>
<feature type="region of interest" description="Disordered" evidence="1">
    <location>
        <begin position="198"/>
        <end position="237"/>
    </location>
</feature>
<evidence type="ECO:0000256" key="1">
    <source>
        <dbReference type="SAM" id="MobiDB-lite"/>
    </source>
</evidence>
<dbReference type="VEuPathDB" id="VectorBase:LDEU006158"/>
<organism evidence="3 4">
    <name type="scientific">Leptotrombidium deliense</name>
    <dbReference type="NCBI Taxonomy" id="299467"/>
    <lineage>
        <taxon>Eukaryota</taxon>
        <taxon>Metazoa</taxon>
        <taxon>Ecdysozoa</taxon>
        <taxon>Arthropoda</taxon>
        <taxon>Chelicerata</taxon>
        <taxon>Arachnida</taxon>
        <taxon>Acari</taxon>
        <taxon>Acariformes</taxon>
        <taxon>Trombidiformes</taxon>
        <taxon>Prostigmata</taxon>
        <taxon>Anystina</taxon>
        <taxon>Parasitengona</taxon>
        <taxon>Trombiculoidea</taxon>
        <taxon>Trombiculidae</taxon>
        <taxon>Leptotrombidium</taxon>
    </lineage>
</organism>
<dbReference type="GO" id="GO:0050793">
    <property type="term" value="P:regulation of developmental process"/>
    <property type="evidence" value="ECO:0007669"/>
    <property type="project" value="UniProtKB-ARBA"/>
</dbReference>